<comment type="caution">
    <text evidence="1">The sequence shown here is derived from an EMBL/GenBank/DDBJ whole genome shotgun (WGS) entry which is preliminary data.</text>
</comment>
<gene>
    <name evidence="1" type="ORF">G2W53_035717</name>
</gene>
<evidence type="ECO:0000313" key="1">
    <source>
        <dbReference type="EMBL" id="KAF7808974.1"/>
    </source>
</evidence>
<dbReference type="EMBL" id="JAAIUW010000011">
    <property type="protein sequence ID" value="KAF7808974.1"/>
    <property type="molecule type" value="Genomic_DNA"/>
</dbReference>
<dbReference type="Proteomes" id="UP000634136">
    <property type="component" value="Unassembled WGS sequence"/>
</dbReference>
<proteinExistence type="predicted"/>
<dbReference type="AlphaFoldDB" id="A0A834SS95"/>
<name>A0A834SS95_9FABA</name>
<sequence length="36" mass="4058">MDSDGQVNTIEEIKGGLGKAMIRRLKFYLDVEGFIL</sequence>
<keyword evidence="2" id="KW-1185">Reference proteome</keyword>
<organism evidence="1 2">
    <name type="scientific">Senna tora</name>
    <dbReference type="NCBI Taxonomy" id="362788"/>
    <lineage>
        <taxon>Eukaryota</taxon>
        <taxon>Viridiplantae</taxon>
        <taxon>Streptophyta</taxon>
        <taxon>Embryophyta</taxon>
        <taxon>Tracheophyta</taxon>
        <taxon>Spermatophyta</taxon>
        <taxon>Magnoliopsida</taxon>
        <taxon>eudicotyledons</taxon>
        <taxon>Gunneridae</taxon>
        <taxon>Pentapetalae</taxon>
        <taxon>rosids</taxon>
        <taxon>fabids</taxon>
        <taxon>Fabales</taxon>
        <taxon>Fabaceae</taxon>
        <taxon>Caesalpinioideae</taxon>
        <taxon>Cassia clade</taxon>
        <taxon>Senna</taxon>
    </lineage>
</organism>
<reference evidence="1" key="1">
    <citation type="submission" date="2020-09" db="EMBL/GenBank/DDBJ databases">
        <title>Genome-Enabled Discovery of Anthraquinone Biosynthesis in Senna tora.</title>
        <authorList>
            <person name="Kang S.-H."/>
            <person name="Pandey R.P."/>
            <person name="Lee C.-M."/>
            <person name="Sim J.-S."/>
            <person name="Jeong J.-T."/>
            <person name="Choi B.-S."/>
            <person name="Jung M."/>
            <person name="Ginzburg D."/>
            <person name="Zhao K."/>
            <person name="Won S.Y."/>
            <person name="Oh T.-J."/>
            <person name="Yu Y."/>
            <person name="Kim N.-H."/>
            <person name="Lee O.R."/>
            <person name="Lee T.-H."/>
            <person name="Bashyal P."/>
            <person name="Kim T.-S."/>
            <person name="Lee W.-H."/>
            <person name="Kawkins C."/>
            <person name="Kim C.-K."/>
            <person name="Kim J.S."/>
            <person name="Ahn B.O."/>
            <person name="Rhee S.Y."/>
            <person name="Sohng J.K."/>
        </authorList>
    </citation>
    <scope>NUCLEOTIDE SEQUENCE</scope>
    <source>
        <tissue evidence="1">Leaf</tissue>
    </source>
</reference>
<accession>A0A834SS95</accession>
<evidence type="ECO:0000313" key="2">
    <source>
        <dbReference type="Proteomes" id="UP000634136"/>
    </source>
</evidence>
<protein>
    <submittedName>
        <fullName evidence="1">Uncharacterized protein</fullName>
    </submittedName>
</protein>